<proteinExistence type="inferred from homology"/>
<feature type="compositionally biased region" description="Low complexity" evidence="2">
    <location>
        <begin position="37"/>
        <end position="61"/>
    </location>
</feature>
<accession>A0A3L6SAW2</accession>
<dbReference type="InterPro" id="IPR001574">
    <property type="entry name" value="Ribosome_inactivat_prot"/>
</dbReference>
<dbReference type="PANTHER" id="PTHR33453">
    <property type="match status" value="1"/>
</dbReference>
<evidence type="ECO:0000313" key="4">
    <source>
        <dbReference type="EMBL" id="RLN17252.1"/>
    </source>
</evidence>
<keyword evidence="3" id="KW-0732">Signal</keyword>
<keyword evidence="1" id="KW-0378">Hydrolase</keyword>
<organism evidence="4 5">
    <name type="scientific">Panicum miliaceum</name>
    <name type="common">Proso millet</name>
    <name type="synonym">Broomcorn millet</name>
    <dbReference type="NCBI Taxonomy" id="4540"/>
    <lineage>
        <taxon>Eukaryota</taxon>
        <taxon>Viridiplantae</taxon>
        <taxon>Streptophyta</taxon>
        <taxon>Embryophyta</taxon>
        <taxon>Tracheophyta</taxon>
        <taxon>Spermatophyta</taxon>
        <taxon>Magnoliopsida</taxon>
        <taxon>Liliopsida</taxon>
        <taxon>Poales</taxon>
        <taxon>Poaceae</taxon>
        <taxon>PACMAD clade</taxon>
        <taxon>Panicoideae</taxon>
        <taxon>Panicodae</taxon>
        <taxon>Paniceae</taxon>
        <taxon>Panicinae</taxon>
        <taxon>Panicum</taxon>
        <taxon>Panicum sect. Panicum</taxon>
    </lineage>
</organism>
<dbReference type="InterPro" id="IPR017989">
    <property type="entry name" value="Ribosome_inactivat_1/2"/>
</dbReference>
<feature type="chain" id="PRO_5018246355" evidence="3">
    <location>
        <begin position="23"/>
        <end position="425"/>
    </location>
</feature>
<keyword evidence="1" id="KW-0800">Toxin</keyword>
<gene>
    <name evidence="4" type="ORF">C2845_PM02G00250</name>
</gene>
<dbReference type="AlphaFoldDB" id="A0A3L6SAW2"/>
<feature type="compositionally biased region" description="Basic and acidic residues" evidence="2">
    <location>
        <begin position="88"/>
        <end position="102"/>
    </location>
</feature>
<dbReference type="InterPro" id="IPR016138">
    <property type="entry name" value="Ribosome_inactivat_prot_sub1"/>
</dbReference>
<comment type="caution">
    <text evidence="4">The sequence shown here is derived from an EMBL/GenBank/DDBJ whole genome shotgun (WGS) entry which is preliminary data.</text>
</comment>
<dbReference type="GO" id="GO:0030598">
    <property type="term" value="F:rRNA N-glycosylase activity"/>
    <property type="evidence" value="ECO:0007669"/>
    <property type="project" value="UniProtKB-EC"/>
</dbReference>
<dbReference type="GO" id="GO:0006952">
    <property type="term" value="P:defense response"/>
    <property type="evidence" value="ECO:0007669"/>
    <property type="project" value="UniProtKB-KW"/>
</dbReference>
<comment type="similarity">
    <text evidence="1">Belongs to the ribosome-inactivating protein family.</text>
</comment>
<dbReference type="STRING" id="4540.A0A3L6SAW2"/>
<dbReference type="PROSITE" id="PS51257">
    <property type="entry name" value="PROKAR_LIPOPROTEIN"/>
    <property type="match status" value="1"/>
</dbReference>
<dbReference type="PRINTS" id="PR00396">
    <property type="entry name" value="SHIGARICIN"/>
</dbReference>
<dbReference type="InterPro" id="IPR036041">
    <property type="entry name" value="Ribosome-inact_prot_sf"/>
</dbReference>
<feature type="signal peptide" evidence="3">
    <location>
        <begin position="1"/>
        <end position="22"/>
    </location>
</feature>
<dbReference type="SUPFAM" id="SSF56371">
    <property type="entry name" value="Ribosome inactivating proteins (RIP)"/>
    <property type="match status" value="1"/>
</dbReference>
<protein>
    <submittedName>
        <fullName evidence="4">Protein synthesis inhibitor I</fullName>
    </submittedName>
</protein>
<keyword evidence="1" id="KW-0611">Plant defense</keyword>
<dbReference type="OrthoDB" id="680012at2759"/>
<dbReference type="GO" id="GO:0017148">
    <property type="term" value="P:negative regulation of translation"/>
    <property type="evidence" value="ECO:0007669"/>
    <property type="project" value="UniProtKB-KW"/>
</dbReference>
<name>A0A3L6SAW2_PANMI</name>
<evidence type="ECO:0000256" key="3">
    <source>
        <dbReference type="SAM" id="SignalP"/>
    </source>
</evidence>
<evidence type="ECO:0000256" key="1">
    <source>
        <dbReference type="RuleBase" id="RU004915"/>
    </source>
</evidence>
<dbReference type="EMBL" id="PQIB02000005">
    <property type="protein sequence ID" value="RLN17252.1"/>
    <property type="molecule type" value="Genomic_DNA"/>
</dbReference>
<dbReference type="Pfam" id="PF00161">
    <property type="entry name" value="RIP"/>
    <property type="match status" value="1"/>
</dbReference>
<feature type="region of interest" description="Disordered" evidence="2">
    <location>
        <begin position="36"/>
        <end position="102"/>
    </location>
</feature>
<reference evidence="5" key="1">
    <citation type="journal article" date="2019" name="Nat. Commun.">
        <title>The genome of broomcorn millet.</title>
        <authorList>
            <person name="Zou C."/>
            <person name="Miki D."/>
            <person name="Li D."/>
            <person name="Tang Q."/>
            <person name="Xiao L."/>
            <person name="Rajput S."/>
            <person name="Deng P."/>
            <person name="Jia W."/>
            <person name="Huang R."/>
            <person name="Zhang M."/>
            <person name="Sun Y."/>
            <person name="Hu J."/>
            <person name="Fu X."/>
            <person name="Schnable P.S."/>
            <person name="Li F."/>
            <person name="Zhang H."/>
            <person name="Feng B."/>
            <person name="Zhu X."/>
            <person name="Liu R."/>
            <person name="Schnable J.C."/>
            <person name="Zhu J.-K."/>
            <person name="Zhang H."/>
        </authorList>
    </citation>
    <scope>NUCLEOTIDE SEQUENCE [LARGE SCALE GENOMIC DNA]</scope>
</reference>
<dbReference type="PANTHER" id="PTHR33453:SF40">
    <property type="entry name" value="RRNA N-GLYCOSYLASE"/>
    <property type="match status" value="1"/>
</dbReference>
<sequence length="425" mass="45353">MALHTKLVVVAVCLAAMALASAGGVACRAVHRGRETAPPAGHGGLALPAPGGRHATPPAHAGGHGHDGTGGLPLPAPAAAPLPATPSRTKEAKKSSAAEGRPRCLLVTEDQPSQNQLAVTPLHQPTLVATAMTAPEEVSHRQLRPQPRCWRQWTGAPATPSTWTTVRASGEVVDEKFTPKGGVNLAYNIGRGSYTGFQNQLHQVLSTNRLVEGIPVMAPQSPGAPPTWILIQLLGSNMKEKITLAVRNDNAYIAGFNSGGWFAFPRYQRQIDGSTAVPKREDYPSLIGGSNNLVDLDVNRDAALEAVRFLSTYRTSDDESKLGVNLARLCVIVAEAARFRRIYNAVLNGLQQQEHQARLAVEDAKSVVLWGEVSRAFVGFNKTGKWIDGKTALENFKAAGIGSPQEAIDAVRLLVRPKDFKLDQA</sequence>
<dbReference type="Proteomes" id="UP000275267">
    <property type="component" value="Unassembled WGS sequence"/>
</dbReference>
<keyword evidence="5" id="KW-1185">Reference proteome</keyword>
<dbReference type="Gene3D" id="3.40.420.10">
    <property type="entry name" value="Ricin (A subunit), domain 1"/>
    <property type="match status" value="1"/>
</dbReference>
<feature type="compositionally biased region" description="Pro residues" evidence="2">
    <location>
        <begin position="74"/>
        <end position="84"/>
    </location>
</feature>
<evidence type="ECO:0000256" key="2">
    <source>
        <dbReference type="SAM" id="MobiDB-lite"/>
    </source>
</evidence>
<keyword evidence="1 4" id="KW-0652">Protein synthesis inhibitor</keyword>
<dbReference type="GO" id="GO:0090729">
    <property type="term" value="F:toxin activity"/>
    <property type="evidence" value="ECO:0007669"/>
    <property type="project" value="UniProtKB-KW"/>
</dbReference>
<comment type="catalytic activity">
    <reaction evidence="1">
        <text>Endohydrolysis of the N-glycosidic bond at one specific adenosine on the 28S rRNA.</text>
        <dbReference type="EC" id="3.2.2.22"/>
    </reaction>
</comment>
<evidence type="ECO:0000313" key="5">
    <source>
        <dbReference type="Proteomes" id="UP000275267"/>
    </source>
</evidence>